<dbReference type="RefSeq" id="WP_093466582.1">
    <property type="nucleotide sequence ID" value="NZ_FNST01000002.1"/>
</dbReference>
<name>A0A1H4X3W9_STRMJ</name>
<organism evidence="4 5">
    <name type="scientific">Streptomyces melanosporofaciens</name>
    <dbReference type="NCBI Taxonomy" id="67327"/>
    <lineage>
        <taxon>Bacteria</taxon>
        <taxon>Bacillati</taxon>
        <taxon>Actinomycetota</taxon>
        <taxon>Actinomycetes</taxon>
        <taxon>Kitasatosporales</taxon>
        <taxon>Streptomycetaceae</taxon>
        <taxon>Streptomyces</taxon>
        <taxon>Streptomyces violaceusniger group</taxon>
    </lineage>
</organism>
<dbReference type="PANTHER" id="PTHR43603">
    <property type="entry name" value="COBW DOMAIN-CONTAINING PROTEIN DDB_G0274527"/>
    <property type="match status" value="1"/>
</dbReference>
<dbReference type="Gene3D" id="3.30.1220.10">
    <property type="entry name" value="CobW-like, C-terminal domain"/>
    <property type="match status" value="1"/>
</dbReference>
<evidence type="ECO:0000313" key="4">
    <source>
        <dbReference type="EMBL" id="SED00247.1"/>
    </source>
</evidence>
<sequence length="404" mass="43571">MSAGANAGRGLLGLVCGNTPEARGRVLDLLRCASPDALVLSVSVHADGTGRYPFVQRFVMGGEERRRASLCQGATGDPAVIIRQDLDTIARTASRPHVVLALPDTVDTAPFLAELWRTPLGRTPLSHHYELAPTAVGVDPGRLLNDLRCVHRATRLFGREPNGAPLTVAEAAARQMEAAQVMVLRGGPGEGDGRREGCRALLGHLNPSAVVHLDSDDAEVTALTALARSDSGWSTAGPADRLDVVAPVVRRRGVDHGVTSVLWRSRRPLHPERLAESLPRVMPSVVRSRGHLWMATRPRTVISWRSAGRHLELHEAGGWLADEDTAAWRAASPQRRTLASWYWDDYYGERRNEIVFTGADLDPDRLRAALDSAVLDDGELALGAEGWARLPDPLLGDAAPGPEG</sequence>
<keyword evidence="1" id="KW-0547">Nucleotide-binding</keyword>
<dbReference type="InterPro" id="IPR051927">
    <property type="entry name" value="Zn_Chap_cDPG_Synth"/>
</dbReference>
<proteinExistence type="predicted"/>
<accession>A0A1H4X3W9</accession>
<keyword evidence="2" id="KW-0143">Chaperone</keyword>
<evidence type="ECO:0000256" key="2">
    <source>
        <dbReference type="ARBA" id="ARBA00023186"/>
    </source>
</evidence>
<evidence type="ECO:0000313" key="5">
    <source>
        <dbReference type="Proteomes" id="UP000198609"/>
    </source>
</evidence>
<gene>
    <name evidence="4" type="ORF">SAMN04490356_6444</name>
</gene>
<evidence type="ECO:0000256" key="1">
    <source>
        <dbReference type="ARBA" id="ARBA00022741"/>
    </source>
</evidence>
<dbReference type="InterPro" id="IPR011629">
    <property type="entry name" value="CobW-like_C"/>
</dbReference>
<dbReference type="Pfam" id="PF07683">
    <property type="entry name" value="CobW_C"/>
    <property type="match status" value="1"/>
</dbReference>
<keyword evidence="5" id="KW-1185">Reference proteome</keyword>
<dbReference type="SMART" id="SM00833">
    <property type="entry name" value="CobW_C"/>
    <property type="match status" value="1"/>
</dbReference>
<protein>
    <submittedName>
        <fullName evidence="4">Cobalamin synthesis protein cobW C-terminal domain-containing protein</fullName>
    </submittedName>
</protein>
<reference evidence="5" key="1">
    <citation type="submission" date="2016-10" db="EMBL/GenBank/DDBJ databases">
        <authorList>
            <person name="Varghese N."/>
            <person name="Submissions S."/>
        </authorList>
    </citation>
    <scope>NUCLEOTIDE SEQUENCE [LARGE SCALE GENOMIC DNA]</scope>
    <source>
        <strain evidence="5">DSM 40318</strain>
    </source>
</reference>
<dbReference type="AlphaFoldDB" id="A0A1H4X3W9"/>
<dbReference type="GO" id="GO:0000166">
    <property type="term" value="F:nucleotide binding"/>
    <property type="evidence" value="ECO:0007669"/>
    <property type="project" value="UniProtKB-KW"/>
</dbReference>
<dbReference type="InterPro" id="IPR036627">
    <property type="entry name" value="CobW-likC_sf"/>
</dbReference>
<dbReference type="SUPFAM" id="SSF90002">
    <property type="entry name" value="Hypothetical protein YjiA, C-terminal domain"/>
    <property type="match status" value="1"/>
</dbReference>
<dbReference type="PANTHER" id="PTHR43603:SF1">
    <property type="entry name" value="ZINC-REGULATED GTPASE METALLOPROTEIN ACTIVATOR 1"/>
    <property type="match status" value="1"/>
</dbReference>
<evidence type="ECO:0000259" key="3">
    <source>
        <dbReference type="SMART" id="SM00833"/>
    </source>
</evidence>
<feature type="domain" description="CobW C-terminal" evidence="3">
    <location>
        <begin position="258"/>
        <end position="374"/>
    </location>
</feature>
<dbReference type="EMBL" id="FNST01000002">
    <property type="protein sequence ID" value="SED00247.1"/>
    <property type="molecule type" value="Genomic_DNA"/>
</dbReference>
<dbReference type="Proteomes" id="UP000198609">
    <property type="component" value="Unassembled WGS sequence"/>
</dbReference>